<organism evidence="7">
    <name type="scientific">Octopus bimaculoides</name>
    <name type="common">California two-spotted octopus</name>
    <dbReference type="NCBI Taxonomy" id="37653"/>
    <lineage>
        <taxon>Eukaryota</taxon>
        <taxon>Metazoa</taxon>
        <taxon>Spiralia</taxon>
        <taxon>Lophotrochozoa</taxon>
        <taxon>Mollusca</taxon>
        <taxon>Cephalopoda</taxon>
        <taxon>Coleoidea</taxon>
        <taxon>Octopodiformes</taxon>
        <taxon>Octopoda</taxon>
        <taxon>Incirrata</taxon>
        <taxon>Octopodidae</taxon>
        <taxon>Octopus</taxon>
    </lineage>
</organism>
<evidence type="ECO:0000256" key="4">
    <source>
        <dbReference type="ARBA" id="ARBA00023136"/>
    </source>
</evidence>
<protein>
    <recommendedName>
        <fullName evidence="6">Major facilitator superfamily (MFS) profile domain-containing protein</fullName>
    </recommendedName>
</protein>
<dbReference type="PANTHER" id="PTHR24064">
    <property type="entry name" value="SOLUTE CARRIER FAMILY 22 MEMBER"/>
    <property type="match status" value="1"/>
</dbReference>
<dbReference type="STRING" id="37653.A0A0L8HKS5"/>
<gene>
    <name evidence="7" type="ORF">OCBIM_22012624mg</name>
</gene>
<evidence type="ECO:0000256" key="5">
    <source>
        <dbReference type="SAM" id="Phobius"/>
    </source>
</evidence>
<dbReference type="PROSITE" id="PS50850">
    <property type="entry name" value="MFS"/>
    <property type="match status" value="1"/>
</dbReference>
<accession>A0A0L8HKS5</accession>
<feature type="transmembrane region" description="Helical" evidence="5">
    <location>
        <begin position="400"/>
        <end position="418"/>
    </location>
</feature>
<dbReference type="EMBL" id="KQ417921">
    <property type="protein sequence ID" value="KOF89724.1"/>
    <property type="molecule type" value="Genomic_DNA"/>
</dbReference>
<feature type="transmembrane region" description="Helical" evidence="5">
    <location>
        <begin position="27"/>
        <end position="52"/>
    </location>
</feature>
<evidence type="ECO:0000256" key="3">
    <source>
        <dbReference type="ARBA" id="ARBA00022989"/>
    </source>
</evidence>
<dbReference type="OrthoDB" id="6100430at2759"/>
<dbReference type="GO" id="GO:0022857">
    <property type="term" value="F:transmembrane transporter activity"/>
    <property type="evidence" value="ECO:0007669"/>
    <property type="project" value="InterPro"/>
</dbReference>
<reference evidence="7" key="1">
    <citation type="submission" date="2015-07" db="EMBL/GenBank/DDBJ databases">
        <title>MeaNS - Measles Nucleotide Surveillance Program.</title>
        <authorList>
            <person name="Tran T."/>
            <person name="Druce J."/>
        </authorList>
    </citation>
    <scope>NUCLEOTIDE SEQUENCE</scope>
    <source>
        <strain evidence="7">UCB-OBI-ISO-001</strain>
        <tissue evidence="7">Gonad</tissue>
    </source>
</reference>
<dbReference type="KEGG" id="obi:106870129"/>
<feature type="transmembrane region" description="Helical" evidence="5">
    <location>
        <begin position="254"/>
        <end position="275"/>
    </location>
</feature>
<keyword evidence="3 5" id="KW-1133">Transmembrane helix</keyword>
<evidence type="ECO:0000313" key="7">
    <source>
        <dbReference type="EMBL" id="KOF89724.1"/>
    </source>
</evidence>
<feature type="transmembrane region" description="Helical" evidence="5">
    <location>
        <begin position="430"/>
        <end position="448"/>
    </location>
</feature>
<comment type="subcellular location">
    <subcellularLocation>
        <location evidence="1">Membrane</location>
        <topology evidence="1">Multi-pass membrane protein</topology>
    </subcellularLocation>
</comment>
<dbReference type="OMA" id="VIHINAY"/>
<dbReference type="Pfam" id="PF07690">
    <property type="entry name" value="MFS_1"/>
    <property type="match status" value="1"/>
</dbReference>
<dbReference type="AlphaFoldDB" id="A0A0L8HKS5"/>
<feature type="domain" description="Major facilitator superfamily (MFS) profile" evidence="6">
    <location>
        <begin position="29"/>
        <end position="578"/>
    </location>
</feature>
<evidence type="ECO:0000259" key="6">
    <source>
        <dbReference type="PROSITE" id="PS50850"/>
    </source>
</evidence>
<proteinExistence type="predicted"/>
<keyword evidence="4 5" id="KW-0472">Membrane</keyword>
<dbReference type="Gene3D" id="1.20.1250.20">
    <property type="entry name" value="MFS general substrate transporter like domains"/>
    <property type="match status" value="1"/>
</dbReference>
<dbReference type="SUPFAM" id="SSF103473">
    <property type="entry name" value="MFS general substrate transporter"/>
    <property type="match status" value="1"/>
</dbReference>
<feature type="transmembrane region" description="Helical" evidence="5">
    <location>
        <begin position="487"/>
        <end position="513"/>
    </location>
</feature>
<keyword evidence="2 5" id="KW-0812">Transmembrane</keyword>
<feature type="transmembrane region" description="Helical" evidence="5">
    <location>
        <begin position="460"/>
        <end position="481"/>
    </location>
</feature>
<dbReference type="InterPro" id="IPR011701">
    <property type="entry name" value="MFS"/>
</dbReference>
<feature type="transmembrane region" description="Helical" evidence="5">
    <location>
        <begin position="137"/>
        <end position="157"/>
    </location>
</feature>
<evidence type="ECO:0000256" key="1">
    <source>
        <dbReference type="ARBA" id="ARBA00004141"/>
    </source>
</evidence>
<feature type="transmembrane region" description="Helical" evidence="5">
    <location>
        <begin position="228"/>
        <end position="248"/>
    </location>
</feature>
<dbReference type="InterPro" id="IPR036259">
    <property type="entry name" value="MFS_trans_sf"/>
</dbReference>
<name>A0A0L8HKS5_OCTBM</name>
<feature type="transmembrane region" description="Helical" evidence="5">
    <location>
        <begin position="169"/>
        <end position="188"/>
    </location>
</feature>
<dbReference type="InterPro" id="IPR020846">
    <property type="entry name" value="MFS_dom"/>
</dbReference>
<evidence type="ECO:0000256" key="2">
    <source>
        <dbReference type="ARBA" id="ARBA00022692"/>
    </source>
</evidence>
<feature type="transmembrane region" description="Helical" evidence="5">
    <location>
        <begin position="556"/>
        <end position="572"/>
    </location>
</feature>
<dbReference type="GO" id="GO:0016020">
    <property type="term" value="C:membrane"/>
    <property type="evidence" value="ECO:0007669"/>
    <property type="project" value="UniProtKB-SubCell"/>
</dbReference>
<sequence length="599" mass="67173">MAKTLDGKKVNVDLIIRELKHNGRYNIVQLIILSLNMLSQPANILSILFIGMKPDFQCRAYDNSTILPIEIQELMSSSSNNNATWLEYSQCSVNVMSSNGPTNSTILSLPCTNGYIYERPKSNSFISEWDLVCGKRAFGALSQTILVIGMTVGAFVIPYFADRCGRRPIIIFCQAAIWVCSFAVVFIPSLVPFLVLRFFIGCFEQGYSIPTATLALEIFPTERRAFISMIRGVNWSLSCLVLGMSGYLMRSYNWRYFALLVSFTATVFIIDFLFLKESLRWLFVNNRLDRAKEIIRHATKMNKIEFDPIWHKHVEIAGEECVRCDILNDKTTTIPLMSSNNDKDSELDKSSSINSLFTIEPPPITIENTTEYNVTPEEPLSSKDNPSSLTLFTDPALRSIMLIQIYCWAINSMSYYGIYLAVTSLSGNKYFNFLVTAACELVTMSSVWKAFMWFGRKKALIGYLLIGSLSQFAAIFINLYIDKNSKYIFLEIVASTLGMFGVSGAFSAIWGYLPELIPTNYRNSAVGFSSCAARVGSAVSPFTLLVVSIIPWVPPAVFSGGLFLAGVLVLLLPETRGRQMPQCIDDVRAWSCKKKSEDQ</sequence>